<protein>
    <submittedName>
        <fullName evidence="2">Uncharacterized protein</fullName>
    </submittedName>
</protein>
<accession>A0A5B0R1S8</accession>
<organism evidence="2 3">
    <name type="scientific">Puccinia graminis f. sp. tritici</name>
    <dbReference type="NCBI Taxonomy" id="56615"/>
    <lineage>
        <taxon>Eukaryota</taxon>
        <taxon>Fungi</taxon>
        <taxon>Dikarya</taxon>
        <taxon>Basidiomycota</taxon>
        <taxon>Pucciniomycotina</taxon>
        <taxon>Pucciniomycetes</taxon>
        <taxon>Pucciniales</taxon>
        <taxon>Pucciniaceae</taxon>
        <taxon>Puccinia</taxon>
    </lineage>
</organism>
<dbReference type="Proteomes" id="UP000324748">
    <property type="component" value="Unassembled WGS sequence"/>
</dbReference>
<keyword evidence="3" id="KW-1185">Reference proteome</keyword>
<feature type="region of interest" description="Disordered" evidence="1">
    <location>
        <begin position="109"/>
        <end position="183"/>
    </location>
</feature>
<sequence>MKSIIKRIKRRASPTTASALLVPPVTTQTQHLPKHTRASSHEQSVRTRETFVTPSNNSSSQLSPDLAVPNNSRIGQSTSQDYKSPESATQVNPSHHIPENMESFISITDSSASGERSYTSRVSANSEERLSSHLPQGEEAQLQSAKNDGLRSPSVNAPSIRTFGDHAHRQTQSNFVHVVPDDSERDSTTTYYEEKHTLKPVTRETIHKHVVEEVQKVKLHERHLTYVQHHVQVSATKLSYLDLFEAFGANRNPICSNVIQPIINPSHELEFQDYRIELPDQPGPQIDRINIEKKLKLDTIIDDLIRNNKKRYERDGHQKVTNSQSIELPDVEHQAMVVHNYHIIQPTVIPSATEAKRTTLEDTYPQQLRQLNKLIDKLQEENRYLKKSLSDALAGRSSVH</sequence>
<evidence type="ECO:0000313" key="3">
    <source>
        <dbReference type="Proteomes" id="UP000324748"/>
    </source>
</evidence>
<feature type="compositionally biased region" description="Basic and acidic residues" evidence="1">
    <location>
        <begin position="39"/>
        <end position="49"/>
    </location>
</feature>
<dbReference type="EMBL" id="VSWC01000001">
    <property type="protein sequence ID" value="KAA1119522.1"/>
    <property type="molecule type" value="Genomic_DNA"/>
</dbReference>
<feature type="compositionally biased region" description="Polar residues" evidence="1">
    <location>
        <begin position="50"/>
        <end position="93"/>
    </location>
</feature>
<dbReference type="OrthoDB" id="2501673at2759"/>
<reference evidence="2 3" key="1">
    <citation type="submission" date="2019-05" db="EMBL/GenBank/DDBJ databases">
        <title>Emergence of the Ug99 lineage of the wheat stem rust pathogen through somatic hybridization.</title>
        <authorList>
            <person name="Li F."/>
            <person name="Upadhyaya N.M."/>
            <person name="Sperschneider J."/>
            <person name="Matny O."/>
            <person name="Nguyen-Phuc H."/>
            <person name="Mago R."/>
            <person name="Raley C."/>
            <person name="Miller M.E."/>
            <person name="Silverstein K.A.T."/>
            <person name="Henningsen E."/>
            <person name="Hirsch C.D."/>
            <person name="Visser B."/>
            <person name="Pretorius Z.A."/>
            <person name="Steffenson B.J."/>
            <person name="Schwessinger B."/>
            <person name="Dodds P.N."/>
            <person name="Figueroa M."/>
        </authorList>
    </citation>
    <scope>NUCLEOTIDE SEQUENCE [LARGE SCALE GENOMIC DNA]</scope>
    <source>
        <strain evidence="2">21-0</strain>
    </source>
</reference>
<comment type="caution">
    <text evidence="2">The sequence shown here is derived from an EMBL/GenBank/DDBJ whole genome shotgun (WGS) entry which is preliminary data.</text>
</comment>
<proteinExistence type="predicted"/>
<dbReference type="AlphaFoldDB" id="A0A5B0R1S8"/>
<feature type="region of interest" description="Disordered" evidence="1">
    <location>
        <begin position="1"/>
        <end position="97"/>
    </location>
</feature>
<name>A0A5B0R1S8_PUCGR</name>
<evidence type="ECO:0000313" key="2">
    <source>
        <dbReference type="EMBL" id="KAA1119522.1"/>
    </source>
</evidence>
<gene>
    <name evidence="2" type="ORF">PGT21_027957</name>
</gene>
<feature type="compositionally biased region" description="Polar residues" evidence="1">
    <location>
        <begin position="109"/>
        <end position="125"/>
    </location>
</feature>
<evidence type="ECO:0000256" key="1">
    <source>
        <dbReference type="SAM" id="MobiDB-lite"/>
    </source>
</evidence>
<feature type="compositionally biased region" description="Basic residues" evidence="1">
    <location>
        <begin position="1"/>
        <end position="12"/>
    </location>
</feature>